<sequence length="80" mass="8703">MIRIDLEYFAQLRDEAGRPGERRETGAPTAAALYQELAAAYGFSLPAGRMRVAINAAFQPWDHPLKDGDTVVFIPPVTGG</sequence>
<keyword evidence="2" id="KW-1185">Reference proteome</keyword>
<dbReference type="EMBL" id="BAND01000008">
    <property type="protein sequence ID" value="GAJ27838.1"/>
    <property type="molecule type" value="Genomic_DNA"/>
</dbReference>
<dbReference type="Proteomes" id="UP000019760">
    <property type="component" value="Unassembled WGS sequence"/>
</dbReference>
<dbReference type="AlphaFoldDB" id="A0A023D109"/>
<dbReference type="Pfam" id="PF02597">
    <property type="entry name" value="ThiS"/>
    <property type="match status" value="1"/>
</dbReference>
<dbReference type="RefSeq" id="WP_042055742.1">
    <property type="nucleotide sequence ID" value="NZ_BAND01000008.1"/>
</dbReference>
<evidence type="ECO:0000313" key="2">
    <source>
        <dbReference type="Proteomes" id="UP000019760"/>
    </source>
</evidence>
<proteinExistence type="predicted"/>
<dbReference type="InterPro" id="IPR003749">
    <property type="entry name" value="ThiS/MoaD-like"/>
</dbReference>
<accession>A0A023D109</accession>
<reference evidence="1 2" key="2">
    <citation type="journal article" date="2014" name="FEMS Microbiol. Lett.">
        <title>Draft genomic DNA sequence of the facultatively methylotrophic bacterium Acidomonas methanolica type strain MB58.</title>
        <authorList>
            <person name="Higashiura N."/>
            <person name="Hadano H."/>
            <person name="Hirakawa H."/>
            <person name="Matsutani M."/>
            <person name="Takabe S."/>
            <person name="Matsushita K."/>
            <person name="Azuma Y."/>
        </authorList>
    </citation>
    <scope>NUCLEOTIDE SEQUENCE [LARGE SCALE GENOMIC DNA]</scope>
    <source>
        <strain evidence="1 2">MB58</strain>
    </source>
</reference>
<dbReference type="SUPFAM" id="SSF54285">
    <property type="entry name" value="MoaD/ThiS"/>
    <property type="match status" value="1"/>
</dbReference>
<protein>
    <submittedName>
        <fullName evidence="1">Molybdopterin converting factor small subunit MoeD</fullName>
    </submittedName>
</protein>
<dbReference type="InterPro" id="IPR012675">
    <property type="entry name" value="Beta-grasp_dom_sf"/>
</dbReference>
<comment type="caution">
    <text evidence="1">The sequence shown here is derived from an EMBL/GenBank/DDBJ whole genome shotgun (WGS) entry which is preliminary data.</text>
</comment>
<dbReference type="CDD" id="cd00754">
    <property type="entry name" value="Ubl_MoaD"/>
    <property type="match status" value="1"/>
</dbReference>
<name>A0A023D109_ACIMT</name>
<reference evidence="2" key="1">
    <citation type="journal article" date="2014" name="FEMS Microbiol. Lett.">
        <title>Draft Genomic DNA Sequence of the Facultatively Methylotrophic Bacterium Acidomonas methanolica type strain MB58.</title>
        <authorList>
            <person name="Higashiura N."/>
            <person name="Hadano H."/>
            <person name="Hirakawa H."/>
            <person name="Matsutani M."/>
            <person name="Takabe S."/>
            <person name="Matsushita K."/>
            <person name="Azuma Y."/>
        </authorList>
    </citation>
    <scope>NUCLEOTIDE SEQUENCE [LARGE SCALE GENOMIC DNA]</scope>
    <source>
        <strain evidence="2">MB58</strain>
    </source>
</reference>
<organism evidence="1 2">
    <name type="scientific">Acidomonas methanolica NBRC 104435</name>
    <dbReference type="NCBI Taxonomy" id="1231351"/>
    <lineage>
        <taxon>Bacteria</taxon>
        <taxon>Pseudomonadati</taxon>
        <taxon>Pseudomonadota</taxon>
        <taxon>Alphaproteobacteria</taxon>
        <taxon>Acetobacterales</taxon>
        <taxon>Acetobacteraceae</taxon>
        <taxon>Acidomonas</taxon>
    </lineage>
</organism>
<evidence type="ECO:0000313" key="1">
    <source>
        <dbReference type="EMBL" id="GAJ27838.1"/>
    </source>
</evidence>
<gene>
    <name evidence="1" type="ORF">Amme_008_003</name>
</gene>
<dbReference type="Gene3D" id="3.10.20.30">
    <property type="match status" value="1"/>
</dbReference>
<dbReference type="InterPro" id="IPR016155">
    <property type="entry name" value="Mopterin_synth/thiamin_S_b"/>
</dbReference>
<dbReference type="OrthoDB" id="9800712at2"/>